<feature type="compositionally biased region" description="Basic and acidic residues" evidence="1">
    <location>
        <begin position="298"/>
        <end position="318"/>
    </location>
</feature>
<comment type="caution">
    <text evidence="3">The sequence shown here is derived from an EMBL/GenBank/DDBJ whole genome shotgun (WGS) entry which is preliminary data.</text>
</comment>
<feature type="compositionally biased region" description="Polar residues" evidence="1">
    <location>
        <begin position="279"/>
        <end position="289"/>
    </location>
</feature>
<feature type="transmembrane region" description="Helical" evidence="2">
    <location>
        <begin position="333"/>
        <end position="351"/>
    </location>
</feature>
<feature type="region of interest" description="Disordered" evidence="1">
    <location>
        <begin position="442"/>
        <end position="481"/>
    </location>
</feature>
<protein>
    <submittedName>
        <fullName evidence="3">Uncharacterized protein</fullName>
    </submittedName>
</protein>
<accession>A0A5J9WD36</accession>
<dbReference type="Gramene" id="TVU45817">
    <property type="protein sequence ID" value="TVU45817"/>
    <property type="gene ID" value="EJB05_05320"/>
</dbReference>
<evidence type="ECO:0000313" key="4">
    <source>
        <dbReference type="Proteomes" id="UP000324897"/>
    </source>
</evidence>
<reference evidence="3 4" key="1">
    <citation type="journal article" date="2019" name="Sci. Rep.">
        <title>A high-quality genome of Eragrostis curvula grass provides insights into Poaceae evolution and supports new strategies to enhance forage quality.</title>
        <authorList>
            <person name="Carballo J."/>
            <person name="Santos B.A.C.M."/>
            <person name="Zappacosta D."/>
            <person name="Garbus I."/>
            <person name="Selva J.P."/>
            <person name="Gallo C.A."/>
            <person name="Diaz A."/>
            <person name="Albertini E."/>
            <person name="Caccamo M."/>
            <person name="Echenique V."/>
        </authorList>
    </citation>
    <scope>NUCLEOTIDE SEQUENCE [LARGE SCALE GENOMIC DNA]</scope>
    <source>
        <strain evidence="4">cv. Victoria</strain>
        <tissue evidence="3">Leaf</tissue>
    </source>
</reference>
<dbReference type="EMBL" id="RWGY01000004">
    <property type="protein sequence ID" value="TVU45817.1"/>
    <property type="molecule type" value="Genomic_DNA"/>
</dbReference>
<keyword evidence="2" id="KW-1133">Transmembrane helix</keyword>
<evidence type="ECO:0000256" key="2">
    <source>
        <dbReference type="SAM" id="Phobius"/>
    </source>
</evidence>
<feature type="transmembrane region" description="Helical" evidence="2">
    <location>
        <begin position="487"/>
        <end position="511"/>
    </location>
</feature>
<evidence type="ECO:0000256" key="1">
    <source>
        <dbReference type="SAM" id="MobiDB-lite"/>
    </source>
</evidence>
<organism evidence="3 4">
    <name type="scientific">Eragrostis curvula</name>
    <name type="common">weeping love grass</name>
    <dbReference type="NCBI Taxonomy" id="38414"/>
    <lineage>
        <taxon>Eukaryota</taxon>
        <taxon>Viridiplantae</taxon>
        <taxon>Streptophyta</taxon>
        <taxon>Embryophyta</taxon>
        <taxon>Tracheophyta</taxon>
        <taxon>Spermatophyta</taxon>
        <taxon>Magnoliopsida</taxon>
        <taxon>Liliopsida</taxon>
        <taxon>Poales</taxon>
        <taxon>Poaceae</taxon>
        <taxon>PACMAD clade</taxon>
        <taxon>Chloridoideae</taxon>
        <taxon>Eragrostideae</taxon>
        <taxon>Eragrostidinae</taxon>
        <taxon>Eragrostis</taxon>
    </lineage>
</organism>
<dbReference type="Proteomes" id="UP000324897">
    <property type="component" value="Chromosome 5"/>
</dbReference>
<feature type="region of interest" description="Disordered" evidence="1">
    <location>
        <begin position="279"/>
        <end position="318"/>
    </location>
</feature>
<sequence>MGAHVSTAGASPAPSIGEQKETVVDALRAAASEISAAVAAPAASIRAQQKAVMRALRAAVAEVAVAGVAPAPFRDQEKEVVIAAAAAAVVEILRAAAGATSPAPSIRAQEKAVVVAAAVAAMVEVLGATAAEDSVSAVKRRLRFFGHNMPPLPAKAAGLSANAALLDLLLQTLTSEKGQNDLKPFGKQIVVKSFDESETNLKPFIDLYVVLDRSYYIKEKVLGLCLIVSATNATTVTEKTTELHLNGKAPINGNIEKPKKNYQMPFMISKEATIPAVLSTQRKGSSGSGTKATTVTEKTTELHLNEESPLHGNTEKPKKHDQTHFIISRWKRYFVLIIWMVCFSMVMPTVASQATDQPKCDFKALGDEIEGNCVNPHQPGPYCCDAIVNSVERGEPTPCFCYLLEYDSRLSQEKIIRLYLACKKHPSALRLKELCKGKNSTIMPPTAGSTPDGDKGSTPYGDKGKNSTLPPPTTDDSPSSSSHLSTPVIVCISVLGCFVVMGGSTWLVVIYRKRRDGFHKLEERGPTWSEMTVLCQNAADHAVMSQQLRASGVGSQQLNMQELKSRYASLVGRFWGPD</sequence>
<name>A0A5J9WD36_9POAL</name>
<proteinExistence type="predicted"/>
<evidence type="ECO:0000313" key="3">
    <source>
        <dbReference type="EMBL" id="TVU45817.1"/>
    </source>
</evidence>
<gene>
    <name evidence="3" type="ORF">EJB05_05320</name>
</gene>
<keyword evidence="2" id="KW-0472">Membrane</keyword>
<dbReference type="AlphaFoldDB" id="A0A5J9WD36"/>
<keyword evidence="2" id="KW-0812">Transmembrane</keyword>
<keyword evidence="4" id="KW-1185">Reference proteome</keyword>